<protein>
    <recommendedName>
        <fullName evidence="4">Major facilitator superfamily (MFS) profile domain-containing protein</fullName>
    </recommendedName>
</protein>
<dbReference type="Pfam" id="PF07690">
    <property type="entry name" value="MFS_1"/>
    <property type="match status" value="1"/>
</dbReference>
<reference evidence="3" key="1">
    <citation type="submission" date="2021-01" db="EMBL/GenBank/DDBJ databases">
        <authorList>
            <person name="Corre E."/>
            <person name="Pelletier E."/>
            <person name="Niang G."/>
            <person name="Scheremetjew M."/>
            <person name="Finn R."/>
            <person name="Kale V."/>
            <person name="Holt S."/>
            <person name="Cochrane G."/>
            <person name="Meng A."/>
            <person name="Brown T."/>
            <person name="Cohen L."/>
        </authorList>
    </citation>
    <scope>NUCLEOTIDE SEQUENCE</scope>
    <source>
        <strain evidence="3">SoJaBio B1-5/56/2</strain>
    </source>
</reference>
<feature type="transmembrane region" description="Helical" evidence="2">
    <location>
        <begin position="312"/>
        <end position="333"/>
    </location>
</feature>
<feature type="transmembrane region" description="Helical" evidence="2">
    <location>
        <begin position="353"/>
        <end position="376"/>
    </location>
</feature>
<keyword evidence="2" id="KW-0472">Membrane</keyword>
<keyword evidence="2" id="KW-1133">Transmembrane helix</keyword>
<feature type="compositionally biased region" description="Gly residues" evidence="1">
    <location>
        <begin position="1"/>
        <end position="11"/>
    </location>
</feature>
<feature type="compositionally biased region" description="Basic and acidic residues" evidence="1">
    <location>
        <begin position="21"/>
        <end position="32"/>
    </location>
</feature>
<evidence type="ECO:0000313" key="3">
    <source>
        <dbReference type="EMBL" id="CAE2300423.1"/>
    </source>
</evidence>
<feature type="transmembrane region" description="Helical" evidence="2">
    <location>
        <begin position="388"/>
        <end position="410"/>
    </location>
</feature>
<name>A0A7S4NPH5_9EUKA</name>
<accession>A0A7S4NPH5</accession>
<sequence>MSIQDGKGGSLHEGSLGALEMDGRPEGKKNGGDDAEWTGAVNETPSCPITNITEFACISTGFCVALCCGTPNAWSLTGGDMQDDLDLTDSQINLIASFGLLGLFFTFFAGLLYDYVGVAPMVGIGCITTTGGYFVMSFGGQDSWLLILFAFMFVGFGSGGAFTSVLGFGLKSLSKNPGFAVATVGGGMSLSMAFVTVLFLILHSAACEGDCPSSIWRSNLRLLAVVAFCIEAPATVVLYYLDKKKKPISGLLVETELDNESTREKSNDWELRDGGAYSSDYRQEVSGLEEDDTLLVKQPQTFKEKLSVLQTYFFWVLFVAYAVGVGGCLIVLVEMVDIWDTFVENTPQDREGWIFPISLTFSLVNCFVGGILFGWVSDVLVARGLDRTKALSFIFIIFSLVFFALAGTLIPDVPPSSLQVIVMLLLISTGISFGTMVNTFPTLVGENYDMANFGLYLGLLQVGVAAATFLVPMLSTLDYNKTGSFFGVFCLFALLYLICGIVLFFVKPPSSS</sequence>
<feature type="region of interest" description="Disordered" evidence="1">
    <location>
        <begin position="1"/>
        <end position="37"/>
    </location>
</feature>
<evidence type="ECO:0000256" key="1">
    <source>
        <dbReference type="SAM" id="MobiDB-lite"/>
    </source>
</evidence>
<feature type="transmembrane region" description="Helical" evidence="2">
    <location>
        <begin position="144"/>
        <end position="167"/>
    </location>
</feature>
<dbReference type="InterPro" id="IPR011701">
    <property type="entry name" value="MFS"/>
</dbReference>
<proteinExistence type="predicted"/>
<organism evidence="3">
    <name type="scientific">Paramoeba aestuarina</name>
    <dbReference type="NCBI Taxonomy" id="180227"/>
    <lineage>
        <taxon>Eukaryota</taxon>
        <taxon>Amoebozoa</taxon>
        <taxon>Discosea</taxon>
        <taxon>Flabellinia</taxon>
        <taxon>Dactylopodida</taxon>
        <taxon>Paramoebidae</taxon>
        <taxon>Paramoeba</taxon>
    </lineage>
</organism>
<feature type="transmembrane region" description="Helical" evidence="2">
    <location>
        <begin position="222"/>
        <end position="241"/>
    </location>
</feature>
<dbReference type="AlphaFoldDB" id="A0A7S4NPH5"/>
<feature type="transmembrane region" description="Helical" evidence="2">
    <location>
        <begin position="92"/>
        <end position="113"/>
    </location>
</feature>
<dbReference type="Gene3D" id="1.20.1250.20">
    <property type="entry name" value="MFS general substrate transporter like domains"/>
    <property type="match status" value="2"/>
</dbReference>
<feature type="transmembrane region" description="Helical" evidence="2">
    <location>
        <begin position="485"/>
        <end position="506"/>
    </location>
</feature>
<keyword evidence="2" id="KW-0812">Transmembrane</keyword>
<evidence type="ECO:0000256" key="2">
    <source>
        <dbReference type="SAM" id="Phobius"/>
    </source>
</evidence>
<feature type="transmembrane region" description="Helical" evidence="2">
    <location>
        <begin position="416"/>
        <end position="441"/>
    </location>
</feature>
<dbReference type="PANTHER" id="PTHR11360:SF304">
    <property type="entry name" value="MFS DOMAIN-CONTAINING PROTEIN"/>
    <property type="match status" value="1"/>
</dbReference>
<dbReference type="SUPFAM" id="SSF103473">
    <property type="entry name" value="MFS general substrate transporter"/>
    <property type="match status" value="1"/>
</dbReference>
<dbReference type="InterPro" id="IPR050327">
    <property type="entry name" value="Proton-linked_MCT"/>
</dbReference>
<feature type="transmembrane region" description="Helical" evidence="2">
    <location>
        <begin position="453"/>
        <end position="473"/>
    </location>
</feature>
<evidence type="ECO:0008006" key="4">
    <source>
        <dbReference type="Google" id="ProtNLM"/>
    </source>
</evidence>
<feature type="transmembrane region" description="Helical" evidence="2">
    <location>
        <begin position="179"/>
        <end position="202"/>
    </location>
</feature>
<gene>
    <name evidence="3" type="ORF">NAES01612_LOCUS8980</name>
</gene>
<feature type="transmembrane region" description="Helical" evidence="2">
    <location>
        <begin position="118"/>
        <end position="138"/>
    </location>
</feature>
<dbReference type="GO" id="GO:0022857">
    <property type="term" value="F:transmembrane transporter activity"/>
    <property type="evidence" value="ECO:0007669"/>
    <property type="project" value="InterPro"/>
</dbReference>
<dbReference type="PANTHER" id="PTHR11360">
    <property type="entry name" value="MONOCARBOXYLATE TRANSPORTER"/>
    <property type="match status" value="1"/>
</dbReference>
<dbReference type="EMBL" id="HBKR01013558">
    <property type="protein sequence ID" value="CAE2300423.1"/>
    <property type="molecule type" value="Transcribed_RNA"/>
</dbReference>
<dbReference type="InterPro" id="IPR036259">
    <property type="entry name" value="MFS_trans_sf"/>
</dbReference>